<evidence type="ECO:0000313" key="1">
    <source>
        <dbReference type="EMBL" id="NFV24698.1"/>
    </source>
</evidence>
<reference evidence="1 2" key="1">
    <citation type="submission" date="2019-04" db="EMBL/GenBank/DDBJ databases">
        <title>Genome sequencing of Clostridium botulinum Groups I-IV and Clostridium butyricum.</title>
        <authorList>
            <person name="Brunt J."/>
            <person name="Van Vliet A.H.M."/>
            <person name="Stringer S.C."/>
            <person name="Carter A.T."/>
            <person name="Peck M.W."/>
        </authorList>
    </citation>
    <scope>NUCLEOTIDE SEQUENCE [LARGE SCALE GENOMIC DNA]</scope>
    <source>
        <strain evidence="1 2">BL81</strain>
    </source>
</reference>
<dbReference type="Proteomes" id="UP000486903">
    <property type="component" value="Unassembled WGS sequence"/>
</dbReference>
<accession>A0A6B4JJ36</accession>
<dbReference type="Gene3D" id="3.40.1440.10">
    <property type="entry name" value="GIY-YIG endonuclease"/>
    <property type="match status" value="1"/>
</dbReference>
<gene>
    <name evidence="1" type="ORF">FDG31_00680</name>
</gene>
<dbReference type="EMBL" id="SXFB01000001">
    <property type="protein sequence ID" value="NFV24698.1"/>
    <property type="molecule type" value="Genomic_DNA"/>
</dbReference>
<dbReference type="InterPro" id="IPR000305">
    <property type="entry name" value="GIY-YIG_endonuc"/>
</dbReference>
<dbReference type="Pfam" id="PF01541">
    <property type="entry name" value="GIY-YIG"/>
    <property type="match status" value="1"/>
</dbReference>
<organism evidence="1 2">
    <name type="scientific">Clostridium botulinum</name>
    <dbReference type="NCBI Taxonomy" id="1491"/>
    <lineage>
        <taxon>Bacteria</taxon>
        <taxon>Bacillati</taxon>
        <taxon>Bacillota</taxon>
        <taxon>Clostridia</taxon>
        <taxon>Eubacteriales</taxon>
        <taxon>Clostridiaceae</taxon>
        <taxon>Clostridium</taxon>
    </lineage>
</organism>
<comment type="caution">
    <text evidence="1">The sequence shown here is derived from an EMBL/GenBank/DDBJ whole genome shotgun (WGS) entry which is preliminary data.</text>
</comment>
<dbReference type="RefSeq" id="WP_003373985.1">
    <property type="nucleotide sequence ID" value="NZ_JACBBA010000001.1"/>
</dbReference>
<dbReference type="InterPro" id="IPR035901">
    <property type="entry name" value="GIY-YIG_endonuc_sf"/>
</dbReference>
<protein>
    <submittedName>
        <fullName evidence="1">Uncharacterized protein</fullName>
    </submittedName>
</protein>
<proteinExistence type="predicted"/>
<dbReference type="AlphaFoldDB" id="A0A6B4JJ36"/>
<sequence length="303" mass="37064">MKGLFELNYKNLNVEYGTAIIYLIYSPYSDVIYIGVTIKQLKERSKEHLNFLRKNQHHCKALQELYNYVGEDNIKFRIVDKCEDRIGKDLERDYHTMNELEYAVCSHKHKGCEFFWDFYDYKTEPFFEPLRKNEKFLIKIYMNYYRENNSYKFSGPSELLNEALKSGIKLVEDETYNKEFRTIITNVLQDLDIEEVNIHDTTSKYIYIKMLYDIYEDRTDEAKKMFIDYIYKERNLYRQLLSSAIAYSTEFETGKVNTLKYMNRVINHIFNRDNPRKPRYSDLVYYYWIEECCRYLFKRKYSW</sequence>
<evidence type="ECO:0000313" key="2">
    <source>
        <dbReference type="Proteomes" id="UP000486903"/>
    </source>
</evidence>
<name>A0A6B4JJ36_CLOBO</name>
<dbReference type="SUPFAM" id="SSF82771">
    <property type="entry name" value="GIY-YIG endonuclease"/>
    <property type="match status" value="1"/>
</dbReference>